<accession>A0A6P6AFX9</accession>
<evidence type="ECO:0000313" key="2">
    <source>
        <dbReference type="RefSeq" id="XP_022763776.1"/>
    </source>
</evidence>
<dbReference type="PANTHER" id="PTHR17985:SF16">
    <property type="entry name" value="TRANSPORT_GOLGI ORGANIZATION-LIKE PROTEIN (DUF833)"/>
    <property type="match status" value="1"/>
</dbReference>
<evidence type="ECO:0000313" key="6">
    <source>
        <dbReference type="RefSeq" id="XP_022763780.1"/>
    </source>
</evidence>
<gene>
    <name evidence="2 3 4 5 6 7" type="primary">LOC111309141</name>
</gene>
<dbReference type="RefSeq" id="XP_022763776.1">
    <property type="nucleotide sequence ID" value="XM_022908041.1"/>
</dbReference>
<evidence type="ECO:0000313" key="5">
    <source>
        <dbReference type="RefSeq" id="XP_022763779.1"/>
    </source>
</evidence>
<dbReference type="OrthoDB" id="191601at2759"/>
<sequence>MNSKNSSVHCGFSYFQSKKKPIEVAEELEADQYHGFNLILVDLCSKSMLHVTNKPKENGNFVTVVSPGIHMLSNASPDSPWLKVKRLQRLDHNFKVMARYGKRRTSPCISMTTVCAGAFWLQKPVSVVCEIKWGVCFYERYLGKHLWKFTERTYSRKS</sequence>
<dbReference type="Proteomes" id="UP000515121">
    <property type="component" value="Unplaced"/>
</dbReference>
<dbReference type="Pfam" id="PF05742">
    <property type="entry name" value="TANGO2"/>
    <property type="match status" value="1"/>
</dbReference>
<dbReference type="RefSeq" id="XP_022763778.1">
    <property type="nucleotide sequence ID" value="XM_022908043.1"/>
</dbReference>
<dbReference type="GeneID" id="111309141"/>
<dbReference type="InterPro" id="IPR008551">
    <property type="entry name" value="TANGO2"/>
</dbReference>
<dbReference type="RefSeq" id="XP_022763781.1">
    <property type="nucleotide sequence ID" value="XM_022908046.1"/>
</dbReference>
<evidence type="ECO:0000313" key="7">
    <source>
        <dbReference type="RefSeq" id="XP_022763781.1"/>
    </source>
</evidence>
<name>A0A6P6AFX9_DURZI</name>
<proteinExistence type="predicted"/>
<dbReference type="RefSeq" id="XP_022763779.1">
    <property type="nucleotide sequence ID" value="XM_022908044.1"/>
</dbReference>
<dbReference type="KEGG" id="dzi:111309141"/>
<dbReference type="AlphaFoldDB" id="A0A6P6AFX9"/>
<dbReference type="PANTHER" id="PTHR17985">
    <property type="entry name" value="SER/THR-RICH PROTEIN T10 IN DGCR REGION"/>
    <property type="match status" value="1"/>
</dbReference>
<reference evidence="2 3" key="1">
    <citation type="submission" date="2025-04" db="UniProtKB">
        <authorList>
            <consortium name="RefSeq"/>
        </authorList>
    </citation>
    <scope>IDENTIFICATION</scope>
    <source>
        <tissue evidence="2 3">Fruit stalk</tissue>
    </source>
</reference>
<evidence type="ECO:0000313" key="3">
    <source>
        <dbReference type="RefSeq" id="XP_022763777.1"/>
    </source>
</evidence>
<protein>
    <submittedName>
        <fullName evidence="2 3">Uncharacterized protein LOC111309141 isoform X1</fullName>
    </submittedName>
</protein>
<organism evidence="1 3">
    <name type="scientific">Durio zibethinus</name>
    <name type="common">Durian</name>
    <dbReference type="NCBI Taxonomy" id="66656"/>
    <lineage>
        <taxon>Eukaryota</taxon>
        <taxon>Viridiplantae</taxon>
        <taxon>Streptophyta</taxon>
        <taxon>Embryophyta</taxon>
        <taxon>Tracheophyta</taxon>
        <taxon>Spermatophyta</taxon>
        <taxon>Magnoliopsida</taxon>
        <taxon>eudicotyledons</taxon>
        <taxon>Gunneridae</taxon>
        <taxon>Pentapetalae</taxon>
        <taxon>rosids</taxon>
        <taxon>malvids</taxon>
        <taxon>Malvales</taxon>
        <taxon>Malvaceae</taxon>
        <taxon>Helicteroideae</taxon>
        <taxon>Durio</taxon>
    </lineage>
</organism>
<keyword evidence="1" id="KW-1185">Reference proteome</keyword>
<dbReference type="RefSeq" id="XP_022763780.1">
    <property type="nucleotide sequence ID" value="XM_022908045.1"/>
</dbReference>
<dbReference type="RefSeq" id="XP_022763777.1">
    <property type="nucleotide sequence ID" value="XM_022908042.1"/>
</dbReference>
<evidence type="ECO:0000313" key="1">
    <source>
        <dbReference type="Proteomes" id="UP000515121"/>
    </source>
</evidence>
<evidence type="ECO:0000313" key="4">
    <source>
        <dbReference type="RefSeq" id="XP_022763778.1"/>
    </source>
</evidence>